<dbReference type="CDD" id="cd01715">
    <property type="entry name" value="ETF_alpha"/>
    <property type="match status" value="1"/>
</dbReference>
<comment type="caution">
    <text evidence="8">The sequence shown here is derived from an EMBL/GenBank/DDBJ whole genome shotgun (WGS) entry which is preliminary data.</text>
</comment>
<feature type="binding site" evidence="6">
    <location>
        <position position="213"/>
    </location>
    <ligand>
        <name>FAD</name>
        <dbReference type="ChEBI" id="CHEBI:57692"/>
    </ligand>
</feature>
<dbReference type="AlphaFoldDB" id="A0A7W9WNU3"/>
<dbReference type="PROSITE" id="PS00696">
    <property type="entry name" value="ETF_ALPHA"/>
    <property type="match status" value="1"/>
</dbReference>
<dbReference type="Gene3D" id="3.40.50.1220">
    <property type="entry name" value="TPP-binding domain"/>
    <property type="match status" value="1"/>
</dbReference>
<dbReference type="Pfam" id="PF00766">
    <property type="entry name" value="ETF_alpha"/>
    <property type="match status" value="1"/>
</dbReference>
<evidence type="ECO:0000259" key="7">
    <source>
        <dbReference type="SMART" id="SM00893"/>
    </source>
</evidence>
<evidence type="ECO:0000256" key="1">
    <source>
        <dbReference type="ARBA" id="ARBA00005817"/>
    </source>
</evidence>
<keyword evidence="4 6" id="KW-0274">FAD</keyword>
<keyword evidence="2" id="KW-0813">Transport</keyword>
<dbReference type="Pfam" id="PF01012">
    <property type="entry name" value="ETF"/>
    <property type="match status" value="1"/>
</dbReference>
<evidence type="ECO:0000256" key="2">
    <source>
        <dbReference type="ARBA" id="ARBA00022448"/>
    </source>
</evidence>
<dbReference type="InterPro" id="IPR018206">
    <property type="entry name" value="ETF_asu_C_CS"/>
</dbReference>
<evidence type="ECO:0000313" key="8">
    <source>
        <dbReference type="EMBL" id="MBB6083120.1"/>
    </source>
</evidence>
<dbReference type="GO" id="GO:0050660">
    <property type="term" value="F:flavin adenine dinucleotide binding"/>
    <property type="evidence" value="ECO:0007669"/>
    <property type="project" value="InterPro"/>
</dbReference>
<dbReference type="GO" id="GO:0033539">
    <property type="term" value="P:fatty acid beta-oxidation using acyl-CoA dehydrogenase"/>
    <property type="evidence" value="ECO:0007669"/>
    <property type="project" value="TreeGrafter"/>
</dbReference>
<organism evidence="8 9">
    <name type="scientific">Castellaniella defragrans</name>
    <name type="common">Alcaligenes defragrans</name>
    <dbReference type="NCBI Taxonomy" id="75697"/>
    <lineage>
        <taxon>Bacteria</taxon>
        <taxon>Pseudomonadati</taxon>
        <taxon>Pseudomonadota</taxon>
        <taxon>Betaproteobacteria</taxon>
        <taxon>Burkholderiales</taxon>
        <taxon>Alcaligenaceae</taxon>
        <taxon>Castellaniella</taxon>
    </lineage>
</organism>
<dbReference type="InterPro" id="IPR014729">
    <property type="entry name" value="Rossmann-like_a/b/a_fold"/>
</dbReference>
<evidence type="ECO:0000313" key="9">
    <source>
        <dbReference type="Proteomes" id="UP000541136"/>
    </source>
</evidence>
<sequence>MSGILVVAEHTRGVLSDVSGELVGAALSVKDAIGGPVSVAIVGRDAASFGARMNLPGVDSVVLAAAGDEHFDAATAEQALCSIIEAERPRLVLIGHSASGLGIAAGIAARLGSGFAADVFGIGLEEGRLRATRSGYAGKVNIELEFPGKPLVVMTVRGATFKAPFGEGAAAIREAEIDLAPVAGRRTRHLDFVEAPAAGVDIGKAEFILSVGRGVQDEKNIPRFQALAERLGATLGCSRPVADSGWLHKAHQVGLTGKVAASCKLYVALGISGAVQHLHGMKHVETIIAVNTDPNAPIFNFATYGAVMDVFDFADAMEKLS</sequence>
<dbReference type="RefSeq" id="WP_151024273.1">
    <property type="nucleotide sequence ID" value="NZ_JACHIB010000005.1"/>
</dbReference>
<feature type="binding site" evidence="6">
    <location>
        <begin position="252"/>
        <end position="256"/>
    </location>
    <ligand>
        <name>FAD</name>
        <dbReference type="ChEBI" id="CHEBI:57692"/>
    </ligand>
</feature>
<evidence type="ECO:0000256" key="6">
    <source>
        <dbReference type="PIRSR" id="PIRSR000089-1"/>
    </source>
</evidence>
<evidence type="ECO:0000256" key="4">
    <source>
        <dbReference type="ARBA" id="ARBA00022827"/>
    </source>
</evidence>
<comment type="cofactor">
    <cofactor evidence="6">
        <name>FAD</name>
        <dbReference type="ChEBI" id="CHEBI:57692"/>
    </cofactor>
    <text evidence="6">Binds 1 FAD per dimer.</text>
</comment>
<dbReference type="EMBL" id="JACHIB010000005">
    <property type="protein sequence ID" value="MBB6083120.1"/>
    <property type="molecule type" value="Genomic_DNA"/>
</dbReference>
<keyword evidence="5" id="KW-0249">Electron transport</keyword>
<dbReference type="SUPFAM" id="SSF52467">
    <property type="entry name" value="DHS-like NAD/FAD-binding domain"/>
    <property type="match status" value="1"/>
</dbReference>
<dbReference type="PIRSF" id="PIRSF000089">
    <property type="entry name" value="Electra_flavoP_a"/>
    <property type="match status" value="1"/>
</dbReference>
<feature type="domain" description="Electron transfer flavoprotein alpha/beta-subunit N-terminal" evidence="7">
    <location>
        <begin position="4"/>
        <end position="187"/>
    </location>
</feature>
<feature type="binding site" evidence="6">
    <location>
        <position position="291"/>
    </location>
    <ligand>
        <name>FAD</name>
        <dbReference type="ChEBI" id="CHEBI:57692"/>
    </ligand>
</feature>
<dbReference type="Proteomes" id="UP000541136">
    <property type="component" value="Unassembled WGS sequence"/>
</dbReference>
<feature type="binding site" evidence="6">
    <location>
        <begin position="238"/>
        <end position="239"/>
    </location>
    <ligand>
        <name>FAD</name>
        <dbReference type="ChEBI" id="CHEBI:57692"/>
    </ligand>
</feature>
<evidence type="ECO:0000256" key="5">
    <source>
        <dbReference type="ARBA" id="ARBA00022982"/>
    </source>
</evidence>
<keyword evidence="3" id="KW-0285">Flavoprotein</keyword>
<dbReference type="GO" id="GO:0009055">
    <property type="term" value="F:electron transfer activity"/>
    <property type="evidence" value="ECO:0007669"/>
    <property type="project" value="InterPro"/>
</dbReference>
<evidence type="ECO:0000256" key="3">
    <source>
        <dbReference type="ARBA" id="ARBA00022630"/>
    </source>
</evidence>
<name>A0A7W9WNU3_CASDE</name>
<dbReference type="InterPro" id="IPR014730">
    <property type="entry name" value="ETF_a/b_N"/>
</dbReference>
<protein>
    <submittedName>
        <fullName evidence="8">Electron transfer flavoprotein alpha subunit</fullName>
    </submittedName>
</protein>
<dbReference type="InterPro" id="IPR029035">
    <property type="entry name" value="DHS-like_NAD/FAD-binding_dom"/>
</dbReference>
<dbReference type="SUPFAM" id="SSF52402">
    <property type="entry name" value="Adenine nucleotide alpha hydrolases-like"/>
    <property type="match status" value="1"/>
</dbReference>
<gene>
    <name evidence="8" type="ORF">HNR28_001155</name>
</gene>
<comment type="similarity">
    <text evidence="1">Belongs to the ETF alpha-subunit/FixB family.</text>
</comment>
<dbReference type="SMART" id="SM00893">
    <property type="entry name" value="ETF"/>
    <property type="match status" value="1"/>
</dbReference>
<accession>A0A7W9WNU3</accession>
<dbReference type="PANTHER" id="PTHR43153">
    <property type="entry name" value="ELECTRON TRANSFER FLAVOPROTEIN ALPHA"/>
    <property type="match status" value="1"/>
</dbReference>
<dbReference type="InterPro" id="IPR014731">
    <property type="entry name" value="ETF_asu_C"/>
</dbReference>
<reference evidence="8 9" key="1">
    <citation type="submission" date="2020-08" db="EMBL/GenBank/DDBJ databases">
        <title>Genomic Encyclopedia of Type Strains, Phase IV (KMG-IV): sequencing the most valuable type-strain genomes for metagenomic binning, comparative biology and taxonomic classification.</title>
        <authorList>
            <person name="Goeker M."/>
        </authorList>
    </citation>
    <scope>NUCLEOTIDE SEQUENCE [LARGE SCALE GENOMIC DNA]</scope>
    <source>
        <strain evidence="8 9">DSM 12141</strain>
    </source>
</reference>
<feature type="binding site" evidence="6">
    <location>
        <begin position="270"/>
        <end position="277"/>
    </location>
    <ligand>
        <name>FAD</name>
        <dbReference type="ChEBI" id="CHEBI:57692"/>
    </ligand>
</feature>
<dbReference type="PANTHER" id="PTHR43153:SF1">
    <property type="entry name" value="ELECTRON TRANSFER FLAVOPROTEIN SUBUNIT ALPHA, MITOCHONDRIAL"/>
    <property type="match status" value="1"/>
</dbReference>
<dbReference type="Gene3D" id="3.40.50.620">
    <property type="entry name" value="HUPs"/>
    <property type="match status" value="1"/>
</dbReference>
<dbReference type="InterPro" id="IPR001308">
    <property type="entry name" value="ETF_a/FixB"/>
</dbReference>
<dbReference type="InterPro" id="IPR033947">
    <property type="entry name" value="ETF_alpha_N"/>
</dbReference>
<proteinExistence type="inferred from homology"/>